<evidence type="ECO:0000313" key="7">
    <source>
        <dbReference type="EMBL" id="MCL9683864.1"/>
    </source>
</evidence>
<comment type="caution">
    <text evidence="7">The sequence shown here is derived from an EMBL/GenBank/DDBJ whole genome shotgun (WGS) entry which is preliminary data.</text>
</comment>
<evidence type="ECO:0000256" key="2">
    <source>
        <dbReference type="ARBA" id="ARBA00022475"/>
    </source>
</evidence>
<evidence type="ECO:0000256" key="6">
    <source>
        <dbReference type="SAM" id="Phobius"/>
    </source>
</evidence>
<dbReference type="PANTHER" id="PTHR30213:SF1">
    <property type="entry name" value="INNER MEMBRANE PROTEIN YHJD"/>
    <property type="match status" value="1"/>
</dbReference>
<evidence type="ECO:0000313" key="8">
    <source>
        <dbReference type="Proteomes" id="UP001139721"/>
    </source>
</evidence>
<protein>
    <submittedName>
        <fullName evidence="7">YihY/virulence factor BrkB family protein</fullName>
    </submittedName>
</protein>
<feature type="transmembrane region" description="Helical" evidence="6">
    <location>
        <begin position="91"/>
        <end position="109"/>
    </location>
</feature>
<evidence type="ECO:0000256" key="4">
    <source>
        <dbReference type="ARBA" id="ARBA00022989"/>
    </source>
</evidence>
<keyword evidence="5 6" id="KW-0472">Membrane</keyword>
<evidence type="ECO:0000256" key="1">
    <source>
        <dbReference type="ARBA" id="ARBA00004651"/>
    </source>
</evidence>
<comment type="subcellular location">
    <subcellularLocation>
        <location evidence="1">Cell membrane</location>
        <topology evidence="1">Multi-pass membrane protein</topology>
    </subcellularLocation>
</comment>
<dbReference type="AlphaFoldDB" id="A0A9X2D045"/>
<evidence type="ECO:0000256" key="5">
    <source>
        <dbReference type="ARBA" id="ARBA00023136"/>
    </source>
</evidence>
<keyword evidence="2" id="KW-1003">Cell membrane</keyword>
<dbReference type="PANTHER" id="PTHR30213">
    <property type="entry name" value="INNER MEMBRANE PROTEIN YHJD"/>
    <property type="match status" value="1"/>
</dbReference>
<dbReference type="RefSeq" id="WP_250420915.1">
    <property type="nucleotide sequence ID" value="NZ_JAJKBJ010000006.1"/>
</dbReference>
<keyword evidence="4 6" id="KW-1133">Transmembrane helix</keyword>
<dbReference type="Proteomes" id="UP001139721">
    <property type="component" value="Unassembled WGS sequence"/>
</dbReference>
<dbReference type="NCBIfam" id="TIGR00765">
    <property type="entry name" value="yihY_not_rbn"/>
    <property type="match status" value="1"/>
</dbReference>
<keyword evidence="3 6" id="KW-0812">Transmembrane</keyword>
<name>A0A9X2D045_9GAMM</name>
<proteinExistence type="predicted"/>
<feature type="transmembrane region" description="Helical" evidence="6">
    <location>
        <begin position="29"/>
        <end position="52"/>
    </location>
</feature>
<dbReference type="PIRSF" id="PIRSF035875">
    <property type="entry name" value="RNase_BN"/>
    <property type="match status" value="1"/>
</dbReference>
<feature type="transmembrane region" description="Helical" evidence="6">
    <location>
        <begin position="176"/>
        <end position="199"/>
    </location>
</feature>
<feature type="transmembrane region" description="Helical" evidence="6">
    <location>
        <begin position="138"/>
        <end position="164"/>
    </location>
</feature>
<organism evidence="7 8">
    <name type="scientific">Legionella maioricensis</name>
    <dbReference type="NCBI Taxonomy" id="2896528"/>
    <lineage>
        <taxon>Bacteria</taxon>
        <taxon>Pseudomonadati</taxon>
        <taxon>Pseudomonadota</taxon>
        <taxon>Gammaproteobacteria</taxon>
        <taxon>Legionellales</taxon>
        <taxon>Legionellaceae</taxon>
        <taxon>Legionella</taxon>
    </lineage>
</organism>
<sequence length="291" mass="32778">MLLMTFWQFVKKLFFSWSQDRISSQAAALAYYTVFSLMPILLICISIVGILFGEDAARGEIVAQISRLIDKETALQIQEIILSANKPTTAFYARIVSLVVLLVSASGVFSEIQQGLNNIWGVRTRSDLGWLVKIRSRFFPFIMVLGVAFLLLVSLILNTSLALLSNYLNRFMGTNIFIDLIISHLISFFIITLLFAMTFKILPDVELSWRDVWLGALITSLLFSMGKILLGFYLNKFHIASVFGAAGSLIIILVWVFYSSQIFFIGAEITKIFSLYKGKKIIPSRNAILID</sequence>
<evidence type="ECO:0000256" key="3">
    <source>
        <dbReference type="ARBA" id="ARBA00022692"/>
    </source>
</evidence>
<accession>A0A9X2D045</accession>
<dbReference type="Pfam" id="PF03631">
    <property type="entry name" value="Virul_fac_BrkB"/>
    <property type="match status" value="1"/>
</dbReference>
<dbReference type="InterPro" id="IPR017039">
    <property type="entry name" value="Virul_fac_BrkB"/>
</dbReference>
<dbReference type="EMBL" id="JAJKBJ010000006">
    <property type="protein sequence ID" value="MCL9683864.1"/>
    <property type="molecule type" value="Genomic_DNA"/>
</dbReference>
<feature type="transmembrane region" description="Helical" evidence="6">
    <location>
        <begin position="239"/>
        <end position="258"/>
    </location>
</feature>
<keyword evidence="8" id="KW-1185">Reference proteome</keyword>
<dbReference type="GO" id="GO:0005886">
    <property type="term" value="C:plasma membrane"/>
    <property type="evidence" value="ECO:0007669"/>
    <property type="project" value="UniProtKB-SubCell"/>
</dbReference>
<gene>
    <name evidence="7" type="ORF">LOX96_07150</name>
</gene>
<reference evidence="7" key="1">
    <citation type="submission" date="2021-11" db="EMBL/GenBank/DDBJ databases">
        <title>Legionella maioricencis sp. nov., a new species isolated from hot water samples in Mallorca.</title>
        <authorList>
            <person name="Crespi S."/>
            <person name="Drasar V."/>
            <person name="Salva-Serra F."/>
            <person name="Jaen-Luchoro D."/>
            <person name="Pineiro-Iglesias B."/>
            <person name="Aliaga F."/>
            <person name="Fernandez-Juarez V."/>
            <person name="Coll G."/>
            <person name="Moore E.R.B."/>
            <person name="Bennasar-Figueras A."/>
        </authorList>
    </citation>
    <scope>NUCLEOTIDE SEQUENCE</scope>
    <source>
        <strain evidence="7">HCPI-6</strain>
    </source>
</reference>
<feature type="transmembrane region" description="Helical" evidence="6">
    <location>
        <begin position="211"/>
        <end position="233"/>
    </location>
</feature>